<dbReference type="Gene3D" id="3.80.10.10">
    <property type="entry name" value="Ribonuclease Inhibitor"/>
    <property type="match status" value="1"/>
</dbReference>
<dbReference type="InterPro" id="IPR053139">
    <property type="entry name" value="Surface_bspA-like"/>
</dbReference>
<organism evidence="1">
    <name type="scientific">Trepomonas sp. PC1</name>
    <dbReference type="NCBI Taxonomy" id="1076344"/>
    <lineage>
        <taxon>Eukaryota</taxon>
        <taxon>Metamonada</taxon>
        <taxon>Diplomonadida</taxon>
        <taxon>Hexamitidae</taxon>
        <taxon>Hexamitinae</taxon>
        <taxon>Trepomonas</taxon>
    </lineage>
</organism>
<proteinExistence type="predicted"/>
<dbReference type="AlphaFoldDB" id="A0A146KBF8"/>
<dbReference type="EMBL" id="GDID01003795">
    <property type="protein sequence ID" value="JAP92811.1"/>
    <property type="molecule type" value="Transcribed_RNA"/>
</dbReference>
<gene>
    <name evidence="1" type="ORF">TPC1_15123</name>
</gene>
<dbReference type="PANTHER" id="PTHR45661:SF3">
    <property type="entry name" value="IG-LIKE DOMAIN-CONTAINING PROTEIN"/>
    <property type="match status" value="1"/>
</dbReference>
<dbReference type="PANTHER" id="PTHR45661">
    <property type="entry name" value="SURFACE ANTIGEN"/>
    <property type="match status" value="1"/>
</dbReference>
<sequence>ECLISREVESFSLLSVANSAFRYCIGLHKFSTPHCKTLADDSFQGCLNLTKIVCKAKLFANDPQWEEQQVNNTYHYSCAKLISPFLLRNGAPYSNIDYITYQPQFVKHLVDDHVRVLVCPTMQKFPFLKQFDNNHLRHVISRNLKRVEKLAFLQCRHLTSLYAPLEEIGERAFSGCISLQLIVLQKVKVIEFESFKNCYSLRSQQLEEVTIIKGLAFENCVCLRHVSARKLQQCVFDAFLNTQCYLETEFKGDLIDVEKDKVDYKQFQYIKRFKEYVTYPSSLLIKIVAKRCHEQRDLARMVKKMQFIVRQGRLVK</sequence>
<evidence type="ECO:0000313" key="1">
    <source>
        <dbReference type="EMBL" id="JAP92811.1"/>
    </source>
</evidence>
<reference evidence="1" key="1">
    <citation type="submission" date="2015-07" db="EMBL/GenBank/DDBJ databases">
        <title>Adaptation to a free-living lifestyle via gene acquisitions in the diplomonad Trepomonas sp. PC1.</title>
        <authorList>
            <person name="Xu F."/>
            <person name="Jerlstrom-Hultqvist J."/>
            <person name="Kolisko M."/>
            <person name="Simpson A.G.B."/>
            <person name="Roger A.J."/>
            <person name="Svard S.G."/>
            <person name="Andersson J.O."/>
        </authorList>
    </citation>
    <scope>NUCLEOTIDE SEQUENCE</scope>
    <source>
        <strain evidence="1">PC1</strain>
    </source>
</reference>
<dbReference type="InterPro" id="IPR032675">
    <property type="entry name" value="LRR_dom_sf"/>
</dbReference>
<dbReference type="Pfam" id="PF13306">
    <property type="entry name" value="LRR_5"/>
    <property type="match status" value="2"/>
</dbReference>
<protein>
    <submittedName>
        <fullName evidence="1">Leucine rich repeats-containing protein</fullName>
    </submittedName>
</protein>
<name>A0A146KBF8_9EUKA</name>
<dbReference type="SUPFAM" id="SSF52058">
    <property type="entry name" value="L domain-like"/>
    <property type="match status" value="1"/>
</dbReference>
<feature type="non-terminal residue" evidence="1">
    <location>
        <position position="1"/>
    </location>
</feature>
<feature type="non-terminal residue" evidence="1">
    <location>
        <position position="316"/>
    </location>
</feature>
<dbReference type="InterPro" id="IPR026906">
    <property type="entry name" value="LRR_5"/>
</dbReference>
<accession>A0A146KBF8</accession>